<evidence type="ECO:0000313" key="1">
    <source>
        <dbReference type="EMBL" id="KAJ4704327.1"/>
    </source>
</evidence>
<organism evidence="1 2">
    <name type="scientific">Melia azedarach</name>
    <name type="common">Chinaberry tree</name>
    <dbReference type="NCBI Taxonomy" id="155640"/>
    <lineage>
        <taxon>Eukaryota</taxon>
        <taxon>Viridiplantae</taxon>
        <taxon>Streptophyta</taxon>
        <taxon>Embryophyta</taxon>
        <taxon>Tracheophyta</taxon>
        <taxon>Spermatophyta</taxon>
        <taxon>Magnoliopsida</taxon>
        <taxon>eudicotyledons</taxon>
        <taxon>Gunneridae</taxon>
        <taxon>Pentapetalae</taxon>
        <taxon>rosids</taxon>
        <taxon>malvids</taxon>
        <taxon>Sapindales</taxon>
        <taxon>Meliaceae</taxon>
        <taxon>Melia</taxon>
    </lineage>
</organism>
<comment type="caution">
    <text evidence="1">The sequence shown here is derived from an EMBL/GenBank/DDBJ whole genome shotgun (WGS) entry which is preliminary data.</text>
</comment>
<protein>
    <submittedName>
        <fullName evidence="1">Uncharacterized protein</fullName>
    </submittedName>
</protein>
<evidence type="ECO:0000313" key="2">
    <source>
        <dbReference type="Proteomes" id="UP001164539"/>
    </source>
</evidence>
<dbReference type="EMBL" id="CM051405">
    <property type="protein sequence ID" value="KAJ4704327.1"/>
    <property type="molecule type" value="Genomic_DNA"/>
</dbReference>
<proteinExistence type="predicted"/>
<dbReference type="Proteomes" id="UP001164539">
    <property type="component" value="Chromosome 12"/>
</dbReference>
<accession>A0ACC1WZ79</accession>
<gene>
    <name evidence="1" type="ORF">OWV82_021254</name>
</gene>
<sequence length="441" mass="48793">MGGCCSINIRYGSCMEEEIEQEEWYRNGEKEADVLRAGDYGATVRLQGSSKNISMYTQQGRKGLNQDAMTVWERFAGNKDIVFCGVFDGHGPAGHKIARHVRDNLPSKLSSAIKQSRVNGSLRGDVDVAAGIKRNYEDNSNSTKYGQSPFFRSWKASLIKAFDAVDEELSMESAMDSYCSGTTAVNIIKQGEHLVIANLGDSRAVLCTRDDKNQLVPVQLTTDLKPDVATEAERIRNCQGRVFAIDEEPDVFRLWMPDDDCPGLAMARAFGDFCLKDYGLISIPEITYRKLTRNDEFVVLATDGVWDVLTNHEVIWTIACAGKREIAAKLLVHRAVRAWKTKYPGSKIDDCAVVCLFLGRKPLLTKSKSDMSYCSSISHLDLSVSNCGSHGGRSIPDSINGRIRKEEYSALKGVSRVNSLVKLPRGLSRRISGKPDEDIAA</sequence>
<reference evidence="1 2" key="1">
    <citation type="journal article" date="2023" name="Science">
        <title>Complex scaffold remodeling in plant triterpene biosynthesis.</title>
        <authorList>
            <person name="De La Pena R."/>
            <person name="Hodgson H."/>
            <person name="Liu J.C."/>
            <person name="Stephenson M.J."/>
            <person name="Martin A.C."/>
            <person name="Owen C."/>
            <person name="Harkess A."/>
            <person name="Leebens-Mack J."/>
            <person name="Jimenez L.E."/>
            <person name="Osbourn A."/>
            <person name="Sattely E.S."/>
        </authorList>
    </citation>
    <scope>NUCLEOTIDE SEQUENCE [LARGE SCALE GENOMIC DNA]</scope>
    <source>
        <strain evidence="2">cv. JPN11</strain>
        <tissue evidence="1">Leaf</tissue>
    </source>
</reference>
<name>A0ACC1WZ79_MELAZ</name>
<keyword evidence="2" id="KW-1185">Reference proteome</keyword>